<evidence type="ECO:0000313" key="1">
    <source>
        <dbReference type="Proteomes" id="UP000095287"/>
    </source>
</evidence>
<dbReference type="AlphaFoldDB" id="A0A1I7YDV8"/>
<accession>A0A1I7YDV8</accession>
<evidence type="ECO:0000313" key="2">
    <source>
        <dbReference type="WBParaSite" id="L893_g1539.t1"/>
    </source>
</evidence>
<organism evidence="1 2">
    <name type="scientific">Steinernema glaseri</name>
    <dbReference type="NCBI Taxonomy" id="37863"/>
    <lineage>
        <taxon>Eukaryota</taxon>
        <taxon>Metazoa</taxon>
        <taxon>Ecdysozoa</taxon>
        <taxon>Nematoda</taxon>
        <taxon>Chromadorea</taxon>
        <taxon>Rhabditida</taxon>
        <taxon>Tylenchina</taxon>
        <taxon>Panagrolaimomorpha</taxon>
        <taxon>Strongyloidoidea</taxon>
        <taxon>Steinernematidae</taxon>
        <taxon>Steinernema</taxon>
    </lineage>
</organism>
<reference evidence="2" key="1">
    <citation type="submission" date="2016-11" db="UniProtKB">
        <authorList>
            <consortium name="WormBaseParasite"/>
        </authorList>
    </citation>
    <scope>IDENTIFICATION</scope>
</reference>
<keyword evidence="1" id="KW-1185">Reference proteome</keyword>
<sequence length="130" mass="14663">MLVHVVEERLCMYNKFSGCLLLTALLSPLRASTLEFDCYGNCGRPRREQPVFPISTHVRGTTPIWLMLSCDRQLQTLQTRALLAFLATCCFSFVFDRQNDLLVVYQIGKRSSPPLPDEPGGETRNPGLLT</sequence>
<protein>
    <submittedName>
        <fullName evidence="2">Secreted protein</fullName>
    </submittedName>
</protein>
<dbReference type="Proteomes" id="UP000095287">
    <property type="component" value="Unplaced"/>
</dbReference>
<name>A0A1I7YDV8_9BILA</name>
<proteinExistence type="predicted"/>
<dbReference type="WBParaSite" id="L893_g1539.t1">
    <property type="protein sequence ID" value="L893_g1539.t1"/>
    <property type="gene ID" value="L893_g1539"/>
</dbReference>